<evidence type="ECO:0000259" key="1">
    <source>
        <dbReference type="Pfam" id="PF05161"/>
    </source>
</evidence>
<evidence type="ECO:0000259" key="2">
    <source>
        <dbReference type="Pfam" id="PF13660"/>
    </source>
</evidence>
<dbReference type="InterPro" id="IPR007835">
    <property type="entry name" value="MOFRL"/>
</dbReference>
<feature type="domain" description="MOFRL-associated" evidence="2">
    <location>
        <begin position="2"/>
        <end position="219"/>
    </location>
</feature>
<sequence length="413" mass="43995">MDACYRNAIYSASPDRCIPAFLRSPAGRTLLRRISLKSEDFYCFGAGKASAEMLKALINEGLDPAGGIVSSVGSGKLGKVRLERCPHPLPDGDSVKHTLEIMDELSSLPRDSNILFLLSGGASSMLALPLDFIELEEKRRIIGLMLLSGANIGDINCVRRHLSKVKGGNLARIYYPRRVFTLAISDVPGNRPEDIGSGPTCPDPTTSADAISIMKRYGALGLIGRDKVGRLNSGRYETLKPGDELLSTTSYRIIADNRIAMRGVIRALESLGLQAVTDRKTIMSSSPREIRSFLGRARNAAGKHGAFVAGGEAAVAVRGEGYGGRCQHFALTAASMLEEGEFIVAIATDGKDGNTSSAGAATGPVEPAVAIKYLNEFNSGIYFERAGTNIVGPATGTNVSDIYIYLKTGVPNH</sequence>
<accession>A0A8J8CCC0</accession>
<dbReference type="InterPro" id="IPR038614">
    <property type="entry name" value="GK_N_sf"/>
</dbReference>
<evidence type="ECO:0000313" key="3">
    <source>
        <dbReference type="EMBL" id="MBX8643240.1"/>
    </source>
</evidence>
<dbReference type="SUPFAM" id="SSF82544">
    <property type="entry name" value="GckA/TtuD-like"/>
    <property type="match status" value="1"/>
</dbReference>
<dbReference type="GO" id="GO:0008887">
    <property type="term" value="F:glycerate kinase activity"/>
    <property type="evidence" value="ECO:0007669"/>
    <property type="project" value="InterPro"/>
</dbReference>
<dbReference type="EMBL" id="JAHEAC010000002">
    <property type="protein sequence ID" value="MBX8643240.1"/>
    <property type="molecule type" value="Genomic_DNA"/>
</dbReference>
<dbReference type="AlphaFoldDB" id="A0A8J8CCC0"/>
<dbReference type="Gene3D" id="3.40.50.10180">
    <property type="entry name" value="Glycerate kinase, MOFRL-like N-terminal domain"/>
    <property type="match status" value="1"/>
</dbReference>
<dbReference type="InterPro" id="IPR037035">
    <property type="entry name" value="GK-like_C_sf"/>
</dbReference>
<dbReference type="Pfam" id="PF13660">
    <property type="entry name" value="DUF4147"/>
    <property type="match status" value="1"/>
</dbReference>
<dbReference type="InterPro" id="IPR025286">
    <property type="entry name" value="MOFRL_assoc_dom"/>
</dbReference>
<dbReference type="PANTHER" id="PTHR12227">
    <property type="entry name" value="GLYCERATE KINASE"/>
    <property type="match status" value="1"/>
</dbReference>
<gene>
    <name evidence="3" type="ORF">KIY12_00695</name>
</gene>
<reference evidence="3" key="1">
    <citation type="submission" date="2021-05" db="EMBL/GenBank/DDBJ databases">
        <title>Genomic insights into ecological role and evolution of a novel Thermoplasmata order Candidatus Sysuiplasmatales.</title>
        <authorList>
            <person name="Yuan Y."/>
        </authorList>
    </citation>
    <scope>NUCLEOTIDE SEQUENCE</scope>
    <source>
        <strain evidence="3">TUT19-bin139</strain>
    </source>
</reference>
<comment type="caution">
    <text evidence="3">The sequence shown here is derived from an EMBL/GenBank/DDBJ whole genome shotgun (WGS) entry which is preliminary data.</text>
</comment>
<proteinExistence type="predicted"/>
<dbReference type="Pfam" id="PF05161">
    <property type="entry name" value="MOFRL"/>
    <property type="match status" value="1"/>
</dbReference>
<dbReference type="Gene3D" id="3.40.1480.10">
    <property type="entry name" value="MOFRL domain"/>
    <property type="match status" value="1"/>
</dbReference>
<organism evidence="3 4">
    <name type="scientific">Candidatus Sysuiplasma superficiale</name>
    <dbReference type="NCBI Taxonomy" id="2823368"/>
    <lineage>
        <taxon>Archaea</taxon>
        <taxon>Methanobacteriati</taxon>
        <taxon>Thermoplasmatota</taxon>
        <taxon>Thermoplasmata</taxon>
        <taxon>Candidatus Sysuiplasmatales</taxon>
        <taxon>Candidatus Sysuiplasmataceae</taxon>
        <taxon>Candidatus Sysuiplasma</taxon>
    </lineage>
</organism>
<protein>
    <submittedName>
        <fullName evidence="3">DUF4147 domain-containing protein</fullName>
    </submittedName>
</protein>
<name>A0A8J8CCC0_9ARCH</name>
<feature type="domain" description="MOFRL" evidence="1">
    <location>
        <begin position="306"/>
        <end position="401"/>
    </location>
</feature>
<dbReference type="Proteomes" id="UP000750197">
    <property type="component" value="Unassembled WGS sequence"/>
</dbReference>
<evidence type="ECO:0000313" key="4">
    <source>
        <dbReference type="Proteomes" id="UP000750197"/>
    </source>
</evidence>
<dbReference type="InterPro" id="IPR039760">
    <property type="entry name" value="MOFRL_protein"/>
</dbReference>
<dbReference type="PANTHER" id="PTHR12227:SF0">
    <property type="entry name" value="GLYCERATE KINASE"/>
    <property type="match status" value="1"/>
</dbReference>
<dbReference type="GO" id="GO:0005737">
    <property type="term" value="C:cytoplasm"/>
    <property type="evidence" value="ECO:0007669"/>
    <property type="project" value="TreeGrafter"/>
</dbReference>